<accession>A0A9P6Y464</accession>
<protein>
    <submittedName>
        <fullName evidence="1">Uncharacterized protein</fullName>
    </submittedName>
</protein>
<evidence type="ECO:0000313" key="2">
    <source>
        <dbReference type="Proteomes" id="UP000717996"/>
    </source>
</evidence>
<evidence type="ECO:0000313" key="1">
    <source>
        <dbReference type="EMBL" id="KAG1538598.1"/>
    </source>
</evidence>
<dbReference type="Proteomes" id="UP000717996">
    <property type="component" value="Unassembled WGS sequence"/>
</dbReference>
<dbReference type="OrthoDB" id="2351940at2759"/>
<sequence>MLNDPNSTFPTAEDMMPSNAFCLEDSLEFYVSGVVDGSSSLSAADSALQSSFTSSLHNPEHEIYGNRRLQGLHQSFATFRPPSPSERWRNYLEAARSSLIFYTNTDDTQEATDNDSYFDRNSSSSSLDFSQTDDVNINHVRINSPIPTHQIRQSMAVPRLLERRVCDPSRFKNGERLLKFDVLDHDGSHISSLRGGVINVLLKYVGYSETGYMSDTICSLSQIIIKSPERGYSCPCSSGLVFISHKEIDVRSTSQFNSFTKEIYEHYVASKEGNLDDSDPIGYFSLDSMNCQKDVIRLSDRSAKYVLVKLLTARRVGSASTASNTDLQFVGFVGHSGPRSFAGAMFR</sequence>
<name>A0A9P6Y464_RHIOR</name>
<organism evidence="1 2">
    <name type="scientific">Rhizopus oryzae</name>
    <name type="common">Mucormycosis agent</name>
    <name type="synonym">Rhizopus arrhizus var. delemar</name>
    <dbReference type="NCBI Taxonomy" id="64495"/>
    <lineage>
        <taxon>Eukaryota</taxon>
        <taxon>Fungi</taxon>
        <taxon>Fungi incertae sedis</taxon>
        <taxon>Mucoromycota</taxon>
        <taxon>Mucoromycotina</taxon>
        <taxon>Mucoromycetes</taxon>
        <taxon>Mucorales</taxon>
        <taxon>Mucorineae</taxon>
        <taxon>Rhizopodaceae</taxon>
        <taxon>Rhizopus</taxon>
    </lineage>
</organism>
<gene>
    <name evidence="1" type="ORF">G6F51_009675</name>
</gene>
<dbReference type="EMBL" id="JAANIT010001823">
    <property type="protein sequence ID" value="KAG1538598.1"/>
    <property type="molecule type" value="Genomic_DNA"/>
</dbReference>
<dbReference type="AlphaFoldDB" id="A0A9P6Y464"/>
<proteinExistence type="predicted"/>
<reference evidence="1" key="1">
    <citation type="journal article" date="2020" name="Microb. Genom.">
        <title>Genetic diversity of clinical and environmental Mucorales isolates obtained from an investigation of mucormycosis cases among solid organ transplant recipients.</title>
        <authorList>
            <person name="Nguyen M.H."/>
            <person name="Kaul D."/>
            <person name="Muto C."/>
            <person name="Cheng S.J."/>
            <person name="Richter R.A."/>
            <person name="Bruno V.M."/>
            <person name="Liu G."/>
            <person name="Beyhan S."/>
            <person name="Sundermann A.J."/>
            <person name="Mounaud S."/>
            <person name="Pasculle A.W."/>
            <person name="Nierman W.C."/>
            <person name="Driscoll E."/>
            <person name="Cumbie R."/>
            <person name="Clancy C.J."/>
            <person name="Dupont C.L."/>
        </authorList>
    </citation>
    <scope>NUCLEOTIDE SEQUENCE</scope>
    <source>
        <strain evidence="1">GL16</strain>
    </source>
</reference>
<comment type="caution">
    <text evidence="1">The sequence shown here is derived from an EMBL/GenBank/DDBJ whole genome shotgun (WGS) entry which is preliminary data.</text>
</comment>